<sequence length="195" mass="22710">MNVEKLVNAHDGFFSPKSNGNLLKWTHPGVFKYFNDSTKKTKYEKSVNCNAAALLFDTERVYHIIEEWEKCAHIKECIAPNGSNRTNHRQDQAILTYLMLNNNRRCGGNIISFGMRTHMDVYCAQMIWEYEEIYGEIWSPSAQDLKEMKEVIENSPNLIIYDIWTKNGKDANLEEIKKTGNYSLKLEDVFREEKG</sequence>
<gene>
    <name evidence="1" type="ORF">DERYTH_LOCUS10485</name>
</gene>
<organism evidence="1 2">
    <name type="scientific">Dentiscutata erythropus</name>
    <dbReference type="NCBI Taxonomy" id="1348616"/>
    <lineage>
        <taxon>Eukaryota</taxon>
        <taxon>Fungi</taxon>
        <taxon>Fungi incertae sedis</taxon>
        <taxon>Mucoromycota</taxon>
        <taxon>Glomeromycotina</taxon>
        <taxon>Glomeromycetes</taxon>
        <taxon>Diversisporales</taxon>
        <taxon>Gigasporaceae</taxon>
        <taxon>Dentiscutata</taxon>
    </lineage>
</organism>
<dbReference type="Proteomes" id="UP000789405">
    <property type="component" value="Unassembled WGS sequence"/>
</dbReference>
<proteinExistence type="predicted"/>
<dbReference type="PANTHER" id="PTHR31389:SF4">
    <property type="entry name" value="LD39211P"/>
    <property type="match status" value="1"/>
</dbReference>
<keyword evidence="2" id="KW-1185">Reference proteome</keyword>
<dbReference type="PANTHER" id="PTHR31389">
    <property type="entry name" value="LD39211P"/>
    <property type="match status" value="1"/>
</dbReference>
<evidence type="ECO:0000313" key="1">
    <source>
        <dbReference type="EMBL" id="CAG8656705.1"/>
    </source>
</evidence>
<dbReference type="OrthoDB" id="5954868at2759"/>
<protein>
    <submittedName>
        <fullName evidence="1">19874_t:CDS:1</fullName>
    </submittedName>
</protein>
<reference evidence="1" key="1">
    <citation type="submission" date="2021-06" db="EMBL/GenBank/DDBJ databases">
        <authorList>
            <person name="Kallberg Y."/>
            <person name="Tangrot J."/>
            <person name="Rosling A."/>
        </authorList>
    </citation>
    <scope>NUCLEOTIDE SEQUENCE</scope>
    <source>
        <strain evidence="1">MA453B</strain>
    </source>
</reference>
<comment type="caution">
    <text evidence="1">The sequence shown here is derived from an EMBL/GenBank/DDBJ whole genome shotgun (WGS) entry which is preliminary data.</text>
</comment>
<accession>A0A9N9E144</accession>
<dbReference type="AlphaFoldDB" id="A0A9N9E144"/>
<dbReference type="EMBL" id="CAJVPY010006125">
    <property type="protein sequence ID" value="CAG8656705.1"/>
    <property type="molecule type" value="Genomic_DNA"/>
</dbReference>
<evidence type="ECO:0000313" key="2">
    <source>
        <dbReference type="Proteomes" id="UP000789405"/>
    </source>
</evidence>
<name>A0A9N9E144_9GLOM</name>